<dbReference type="InterPro" id="IPR001810">
    <property type="entry name" value="F-box_dom"/>
</dbReference>
<dbReference type="Pfam" id="PF00646">
    <property type="entry name" value="F-box"/>
    <property type="match status" value="1"/>
</dbReference>
<dbReference type="VEuPathDB" id="FungiDB:AO090308000008"/>
<accession>A0A1S9DX99</accession>
<evidence type="ECO:0000259" key="1">
    <source>
        <dbReference type="Pfam" id="PF00646"/>
    </source>
</evidence>
<dbReference type="SUPFAM" id="SSF81383">
    <property type="entry name" value="F-box domain"/>
    <property type="match status" value="1"/>
</dbReference>
<proteinExistence type="predicted"/>
<dbReference type="EMBL" id="MKZY01000002">
    <property type="protein sequence ID" value="OOO13672.1"/>
    <property type="molecule type" value="Genomic_DNA"/>
</dbReference>
<reference evidence="2 3" key="1">
    <citation type="submission" date="2016-10" db="EMBL/GenBank/DDBJ databases">
        <title>Genome sequencing of Aspergillus oryzae BCC7051.</title>
        <authorList>
            <person name="Thammarongtham C."/>
            <person name="Vorapreeda T."/>
            <person name="Nookaew I."/>
            <person name="Srisuk T."/>
            <person name="Land M."/>
            <person name="Jeennor S."/>
            <person name="Laoteng K."/>
        </authorList>
    </citation>
    <scope>NUCLEOTIDE SEQUENCE [LARGE SCALE GENOMIC DNA]</scope>
    <source>
        <strain evidence="2 3">BCC7051</strain>
    </source>
</reference>
<dbReference type="eggNOG" id="ENOG502SR8H">
    <property type="taxonomic scope" value="Eukaryota"/>
</dbReference>
<dbReference type="CDD" id="cd09917">
    <property type="entry name" value="F-box_SF"/>
    <property type="match status" value="1"/>
</dbReference>
<dbReference type="AlphaFoldDB" id="A0A1S9DX99"/>
<protein>
    <recommendedName>
        <fullName evidence="1">F-box domain-containing protein</fullName>
    </recommendedName>
</protein>
<sequence length="487" mass="55539">MPSTPCPVESDGSREGCLRLDRKERTKAETRGIHRISTSELLEQILLHLDMQTLLVSAIRVCRAWNSLITKSPRLQRALFLLPEDDRDASDTNTVVNPLLEKHFPPFFTPVDDIGCPFPIQGLAPDEGCYDYLFEDISYNGMSNFKSMPVYQLSMANNDFIDHDGQDPNANAKARENNPYLRECASWRNMLTSQPPARKLGYCMLSTGGNSTIASTKILSIKYRKDGDDQGGSIEVNSAANQNPPIRMANLYAQVLLYMGSKHFGFKIMCNLQNHDRDYVTQYASLPYYPSFAWMEDNIGVLYDQGADIVLQHVVRPLGCYFMGPNPEAGAVWRRCQPENLQMSDDAPYEEEINKLVAEHGAVPPPYVTFPDIHPFEISWRIGSGESYLMMYSAWSAKEGMGEAQWIEYFRKFPPPPIWLTWAIDCIWSVAEKVEDNIGENSDDDHDEFNLDPLEFDYWCYFRRTAALGFGTESDCKRAWEEWVPEI</sequence>
<organism evidence="2 3">
    <name type="scientific">Aspergillus oryzae</name>
    <name type="common">Yellow koji mold</name>
    <dbReference type="NCBI Taxonomy" id="5062"/>
    <lineage>
        <taxon>Eukaryota</taxon>
        <taxon>Fungi</taxon>
        <taxon>Dikarya</taxon>
        <taxon>Ascomycota</taxon>
        <taxon>Pezizomycotina</taxon>
        <taxon>Eurotiomycetes</taxon>
        <taxon>Eurotiomycetidae</taxon>
        <taxon>Eurotiales</taxon>
        <taxon>Aspergillaceae</taxon>
        <taxon>Aspergillus</taxon>
        <taxon>Aspergillus subgen. Circumdati</taxon>
    </lineage>
</organism>
<dbReference type="Gene3D" id="1.20.1280.50">
    <property type="match status" value="1"/>
</dbReference>
<name>A0A1S9DX99_ASPOZ</name>
<comment type="caution">
    <text evidence="2">The sequence shown here is derived from an EMBL/GenBank/DDBJ whole genome shotgun (WGS) entry which is preliminary data.</text>
</comment>
<evidence type="ECO:0000313" key="3">
    <source>
        <dbReference type="Proteomes" id="UP000190312"/>
    </source>
</evidence>
<dbReference type="OrthoDB" id="3429633at2759"/>
<evidence type="ECO:0000313" key="2">
    <source>
        <dbReference type="EMBL" id="OOO13672.1"/>
    </source>
</evidence>
<gene>
    <name evidence="2" type="ORF">OAory_01014210</name>
</gene>
<dbReference type="Proteomes" id="UP000190312">
    <property type="component" value="Unassembled WGS sequence"/>
</dbReference>
<dbReference type="InterPro" id="IPR036047">
    <property type="entry name" value="F-box-like_dom_sf"/>
</dbReference>
<feature type="domain" description="F-box" evidence="1">
    <location>
        <begin position="39"/>
        <end position="74"/>
    </location>
</feature>